<feature type="repeat" description="PPR" evidence="2">
    <location>
        <begin position="437"/>
        <end position="471"/>
    </location>
</feature>
<dbReference type="Proteomes" id="UP001293593">
    <property type="component" value="Unassembled WGS sequence"/>
</dbReference>
<dbReference type="InterPro" id="IPR002885">
    <property type="entry name" value="PPR_rpt"/>
</dbReference>
<dbReference type="SUPFAM" id="SSF48452">
    <property type="entry name" value="TPR-like"/>
    <property type="match status" value="1"/>
</dbReference>
<dbReference type="InterPro" id="IPR046960">
    <property type="entry name" value="PPR_At4g14850-like_plant"/>
</dbReference>
<dbReference type="Pfam" id="PF01535">
    <property type="entry name" value="PPR"/>
    <property type="match status" value="2"/>
</dbReference>
<feature type="repeat" description="PPR" evidence="2">
    <location>
        <begin position="640"/>
        <end position="674"/>
    </location>
</feature>
<evidence type="ECO:0000313" key="3">
    <source>
        <dbReference type="EMBL" id="KAK4276342.1"/>
    </source>
</evidence>
<dbReference type="FunFam" id="1.25.40.10:FF:000353">
    <property type="entry name" value="Pentatricopeptide repeat-containing protein At4g39530"/>
    <property type="match status" value="1"/>
</dbReference>
<dbReference type="Pfam" id="PF20431">
    <property type="entry name" value="E_motif"/>
    <property type="match status" value="1"/>
</dbReference>
<dbReference type="AlphaFoldDB" id="A0AAE1JSA7"/>
<comment type="caution">
    <text evidence="3">The sequence shown here is derived from an EMBL/GenBank/DDBJ whole genome shotgun (WGS) entry which is preliminary data.</text>
</comment>
<sequence>MGTWRWPSSPSSGLVCSLSSPPRPLFYPAQVSCPARRPHFFLSSIDKTLCNIQDSGAISCLCANSAEVTLEAACVAKASGILVDHNYLGIKCRMCATRSKDKLFIIFNLPHTWLEAVLSTLGSSVAGKRVSCNDSKDWKLLCNSNNSILTINQVNDTSRTFETHERSSLVDLLKVCQEWGLLQEAKSIHGYVLKLNFTDQDSLVLLNHVMHVYSNCMDYDAARTVFDGMSQRNVFSWTVMIVASNEHGYYFDGIALFPMMLEQGVLPDGFAFSAVLQSCVGLGFIDFVEMVHAQVVVRGFLTHTVVSTSLLNSYAKLGKIESSSKVFNTMAELNIVSWNAMISGYTSNGLHAEAFHCFVNMVESGITPNNFTFISVSRAVGQLGDVNKCHEIYRFASKWGLDSNTVVGTALIDMYARSGSLNDARFLFDSNFTFCQVNTPWNALLTGYSQSGSHHEALELFARMCQNDVKLDIYTFCSVFSSIAALKDLKFLRETHAVAWKHGHDVMKISALNALTDAYAKCRSLEAVEMLFDGMEEKDIVSWTTLVTAYCQFSEWEKALIIFSQMRREGYVPNDFTFSIVITACAGLCLLEFGQQFHGLICKASLVTEACIESALIDMYAKCGNLDDAKKVFERISNPDTVTWTAIISAYAQHGLVEGAFHFFRRMVQCGAKPNAVTLLCVLFACSHGGMVEEGLNHFHIMEETYGVVPEMEHFACVVDLLGRVGCINEAVEFIRKMPTKPNEMIWQTLLGACRIHGNTEFGQIAAQNILSTKPEYPATYVLLSNTYVESGLHEDGVSLRNIMKERGVKKEPGYSSIFLRGVVHKFYAGDEQHPQKDEIYTMLDKLMTNMMSIHDLDFSFIL</sequence>
<dbReference type="GO" id="GO:0009451">
    <property type="term" value="P:RNA modification"/>
    <property type="evidence" value="ECO:0007669"/>
    <property type="project" value="InterPro"/>
</dbReference>
<evidence type="ECO:0000256" key="2">
    <source>
        <dbReference type="PROSITE-ProRule" id="PRU00708"/>
    </source>
</evidence>
<protein>
    <recommendedName>
        <fullName evidence="5">Pentatricopeptide repeat-containing protein</fullName>
    </recommendedName>
</protein>
<evidence type="ECO:0008006" key="5">
    <source>
        <dbReference type="Google" id="ProtNLM"/>
    </source>
</evidence>
<keyword evidence="4" id="KW-1185">Reference proteome</keyword>
<feature type="repeat" description="PPR" evidence="2">
    <location>
        <begin position="334"/>
        <end position="368"/>
    </location>
</feature>
<dbReference type="Gene3D" id="1.25.40.10">
    <property type="entry name" value="Tetratricopeptide repeat domain"/>
    <property type="match status" value="5"/>
</dbReference>
<dbReference type="GO" id="GO:0003723">
    <property type="term" value="F:RNA binding"/>
    <property type="evidence" value="ECO:0007669"/>
    <property type="project" value="InterPro"/>
</dbReference>
<feature type="repeat" description="PPR" evidence="2">
    <location>
        <begin position="233"/>
        <end position="267"/>
    </location>
</feature>
<dbReference type="InterPro" id="IPR011990">
    <property type="entry name" value="TPR-like_helical_dom_sf"/>
</dbReference>
<proteinExistence type="predicted"/>
<accession>A0AAE1JSA7</accession>
<reference evidence="3" key="1">
    <citation type="submission" date="2023-10" db="EMBL/GenBank/DDBJ databases">
        <title>Chromosome-level genome of the transformable northern wattle, Acacia crassicarpa.</title>
        <authorList>
            <person name="Massaro I."/>
            <person name="Sinha N.R."/>
            <person name="Poethig S."/>
            <person name="Leichty A.R."/>
        </authorList>
    </citation>
    <scope>NUCLEOTIDE SEQUENCE</scope>
    <source>
        <strain evidence="3">Acra3RX</strain>
        <tissue evidence="3">Leaf</tissue>
    </source>
</reference>
<evidence type="ECO:0000256" key="1">
    <source>
        <dbReference type="ARBA" id="ARBA00022737"/>
    </source>
</evidence>
<dbReference type="FunFam" id="1.25.40.10:FF:001093">
    <property type="entry name" value="Pentatricopeptide repeat-containing protein At2g34400"/>
    <property type="match status" value="1"/>
</dbReference>
<keyword evidence="1" id="KW-0677">Repeat</keyword>
<gene>
    <name evidence="3" type="ORF">QN277_019301</name>
</gene>
<dbReference type="FunFam" id="1.25.40.10:FF:000344">
    <property type="entry name" value="Pentatricopeptide repeat-containing protein"/>
    <property type="match status" value="1"/>
</dbReference>
<dbReference type="NCBIfam" id="TIGR00756">
    <property type="entry name" value="PPR"/>
    <property type="match status" value="4"/>
</dbReference>
<dbReference type="PROSITE" id="PS51375">
    <property type="entry name" value="PPR"/>
    <property type="match status" value="5"/>
</dbReference>
<organism evidence="3 4">
    <name type="scientific">Acacia crassicarpa</name>
    <name type="common">northern wattle</name>
    <dbReference type="NCBI Taxonomy" id="499986"/>
    <lineage>
        <taxon>Eukaryota</taxon>
        <taxon>Viridiplantae</taxon>
        <taxon>Streptophyta</taxon>
        <taxon>Embryophyta</taxon>
        <taxon>Tracheophyta</taxon>
        <taxon>Spermatophyta</taxon>
        <taxon>Magnoliopsida</taxon>
        <taxon>eudicotyledons</taxon>
        <taxon>Gunneridae</taxon>
        <taxon>Pentapetalae</taxon>
        <taxon>rosids</taxon>
        <taxon>fabids</taxon>
        <taxon>Fabales</taxon>
        <taxon>Fabaceae</taxon>
        <taxon>Caesalpinioideae</taxon>
        <taxon>mimosoid clade</taxon>
        <taxon>Acacieae</taxon>
        <taxon>Acacia</taxon>
    </lineage>
</organism>
<evidence type="ECO:0000313" key="4">
    <source>
        <dbReference type="Proteomes" id="UP001293593"/>
    </source>
</evidence>
<name>A0AAE1JSA7_9FABA</name>
<dbReference type="Pfam" id="PF13041">
    <property type="entry name" value="PPR_2"/>
    <property type="match status" value="4"/>
</dbReference>
<feature type="repeat" description="PPR" evidence="2">
    <location>
        <begin position="539"/>
        <end position="573"/>
    </location>
</feature>
<dbReference type="EMBL" id="JAWXYG010000004">
    <property type="protein sequence ID" value="KAK4276342.1"/>
    <property type="molecule type" value="Genomic_DNA"/>
</dbReference>
<dbReference type="InterPro" id="IPR046848">
    <property type="entry name" value="E_motif"/>
</dbReference>
<dbReference type="PANTHER" id="PTHR47926:SF395">
    <property type="entry name" value="TETRATRICOPEPTIDE-LIKE HELICAL DOMAIN, DYW DOMAIN PROTEIN-RELATED"/>
    <property type="match status" value="1"/>
</dbReference>
<dbReference type="PANTHER" id="PTHR47926">
    <property type="entry name" value="PENTATRICOPEPTIDE REPEAT-CONTAINING PROTEIN"/>
    <property type="match status" value="1"/>
</dbReference>